<dbReference type="InterPro" id="IPR027463">
    <property type="entry name" value="AcrB_DN_DC_subdom"/>
</dbReference>
<feature type="transmembrane region" description="Helical" evidence="1">
    <location>
        <begin position="387"/>
        <end position="410"/>
    </location>
</feature>
<feature type="transmembrane region" description="Helical" evidence="1">
    <location>
        <begin position="431"/>
        <end position="451"/>
    </location>
</feature>
<dbReference type="Gene3D" id="1.20.1640.10">
    <property type="entry name" value="Multidrug efflux transporter AcrB transmembrane domain"/>
    <property type="match status" value="2"/>
</dbReference>
<evidence type="ECO:0000313" key="3">
    <source>
        <dbReference type="Proteomes" id="UP000199527"/>
    </source>
</evidence>
<dbReference type="Proteomes" id="UP000199527">
    <property type="component" value="Unassembled WGS sequence"/>
</dbReference>
<dbReference type="EMBL" id="FNEM01000002">
    <property type="protein sequence ID" value="SDI59177.1"/>
    <property type="molecule type" value="Genomic_DNA"/>
</dbReference>
<accession>A0A1G8LUL9</accession>
<keyword evidence="1" id="KW-1133">Transmembrane helix</keyword>
<dbReference type="Gene3D" id="3.30.70.1320">
    <property type="entry name" value="Multidrug efflux transporter AcrB pore domain like"/>
    <property type="match status" value="1"/>
</dbReference>
<dbReference type="GO" id="GO:0042910">
    <property type="term" value="F:xenobiotic transmembrane transporter activity"/>
    <property type="evidence" value="ECO:0007669"/>
    <property type="project" value="TreeGrafter"/>
</dbReference>
<name>A0A1G8LUL9_9GAMM</name>
<keyword evidence="1" id="KW-0472">Membrane</keyword>
<reference evidence="3" key="1">
    <citation type="submission" date="2016-10" db="EMBL/GenBank/DDBJ databases">
        <authorList>
            <person name="Varghese N."/>
            <person name="Submissions S."/>
        </authorList>
    </citation>
    <scope>NUCLEOTIDE SEQUENCE [LARGE SCALE GENOMIC DNA]</scope>
    <source>
        <strain evidence="3">DSM 23317</strain>
    </source>
</reference>
<dbReference type="GO" id="GO:0005886">
    <property type="term" value="C:plasma membrane"/>
    <property type="evidence" value="ECO:0007669"/>
    <property type="project" value="TreeGrafter"/>
</dbReference>
<dbReference type="SUPFAM" id="SSF82693">
    <property type="entry name" value="Multidrug efflux transporter AcrB pore domain, PN1, PN2, PC1 and PC2 subdomains"/>
    <property type="match status" value="2"/>
</dbReference>
<proteinExistence type="predicted"/>
<feature type="transmembrane region" description="Helical" evidence="1">
    <location>
        <begin position="860"/>
        <end position="879"/>
    </location>
</feature>
<dbReference type="Gene3D" id="3.30.2090.10">
    <property type="entry name" value="Multidrug efflux transporter AcrB TolC docking domain, DN and DC subdomains"/>
    <property type="match status" value="2"/>
</dbReference>
<feature type="transmembrane region" description="Helical" evidence="1">
    <location>
        <begin position="361"/>
        <end position="381"/>
    </location>
</feature>
<dbReference type="Gene3D" id="3.30.70.1430">
    <property type="entry name" value="Multidrug efflux transporter AcrB pore domain"/>
    <property type="match status" value="2"/>
</dbReference>
<organism evidence="2 3">
    <name type="scientific">Ferrimonas sediminum</name>
    <dbReference type="NCBI Taxonomy" id="718193"/>
    <lineage>
        <taxon>Bacteria</taxon>
        <taxon>Pseudomonadati</taxon>
        <taxon>Pseudomonadota</taxon>
        <taxon>Gammaproteobacteria</taxon>
        <taxon>Alteromonadales</taxon>
        <taxon>Ferrimonadaceae</taxon>
        <taxon>Ferrimonas</taxon>
    </lineage>
</organism>
<sequence>MIRALVQNPRVAALLTVLLLVSGLSALSNLPRTEDPNLTNRVAAVITPYPGATAERVEALVTEPLEASLRQLDEIKTLTSTSRPGISVVTIELQDRVMDADPVWSRARDLIADTAPTLPQGTAAPALDDQLAYAFTRIFAFTWQGEGQTDATILGRYADELASRLRLVPGTDFVKVLGKMEEEILVSIDDAELYALGLSIDDLAAQIRAADSKTASGNLEGDRIRAQLEVSGELVSLNRIRQVPLRPGDQLQTLRVMDVASVSRSAKWPPQELVLSQGQQGVLVAVRMLPDTRIDRWNAQVQQTLDQLTPQLSGNVNLDTRFNQQGYTEIRLNELMGNLGLGFLLILAVLLITLGWRSALLVAFALPVTVLFTLFCMQLYGLPIHQMSVTGLVVALGIMVDNAIVVVDAIGQRRSRGMNAVEAVTATVRQFWLPLLSSTLTTVLAFAPIFLMPGPAGEFVGGIALAVSFALVGSYLISLTLIAGLGGRFIGPRQGHHWWQQGITLPRLGQALRRTLTIALAWPKLTLLAMLLMPATGFWAAGQMTEQFFPAADRDMFHIEVFMPQQASLPNTVNAVSDLDNWLRQQPGIEQTTWTFGRNSPSFYYNLMQRHRGVANYAQGMITATDFEVANRLIPQLQNQLDARHPQMQILVRKLEQGPPFNAPIELRVYGPELDQLTLLGDRLRLLLNRQQDITQTRATLTSGAARVKLAIDEEASLANGLTLVQVARQLRASMDGAVGGTVLEGVENLPVRVRLNAQDRNQAADLGSVQLISASPNPTMLPLSAVSQMSIESGRAAIPRRNGQRINSIEGYLVAGVLPSKVLNEIDAELAQFRQSLPAGYRLEIGGESAKRDQAVAKLMSSVTIIMVLLISVVVLSFNSFRLTTVILASAGQSAGLGLLSVYLMGFPFGFNVINALMGLAGLAINAAIVILAELEENPKASGGDPQAIIDTVVGCGRHIGSTTITTFGGFLPLILAGGGFWPPFAVAIAGGTLLTTFLSFVFVPACYLLIRGRRRPLTRPALAATA</sequence>
<dbReference type="AlphaFoldDB" id="A0A1G8LUL9"/>
<keyword evidence="3" id="KW-1185">Reference proteome</keyword>
<feature type="transmembrane region" description="Helical" evidence="1">
    <location>
        <begin position="914"/>
        <end position="934"/>
    </location>
</feature>
<dbReference type="Pfam" id="PF00873">
    <property type="entry name" value="ACR_tran"/>
    <property type="match status" value="1"/>
</dbReference>
<dbReference type="SUPFAM" id="SSF82866">
    <property type="entry name" value="Multidrug efflux transporter AcrB transmembrane domain"/>
    <property type="match status" value="2"/>
</dbReference>
<protein>
    <submittedName>
        <fullName evidence="2">Multidrug efflux pump subunit AcrB</fullName>
    </submittedName>
</protein>
<dbReference type="PRINTS" id="PR00702">
    <property type="entry name" value="ACRIFLAVINRP"/>
</dbReference>
<feature type="transmembrane region" description="Helical" evidence="1">
    <location>
        <begin position="335"/>
        <end position="354"/>
    </location>
</feature>
<feature type="transmembrane region" description="Helical" evidence="1">
    <location>
        <begin position="989"/>
        <end position="1012"/>
    </location>
</feature>
<keyword evidence="1" id="KW-0812">Transmembrane</keyword>
<dbReference type="InterPro" id="IPR001036">
    <property type="entry name" value="Acrflvin-R"/>
</dbReference>
<evidence type="ECO:0000313" key="2">
    <source>
        <dbReference type="EMBL" id="SDI59177.1"/>
    </source>
</evidence>
<feature type="transmembrane region" description="Helical" evidence="1">
    <location>
        <begin position="463"/>
        <end position="485"/>
    </location>
</feature>
<dbReference type="PANTHER" id="PTHR32063:SF18">
    <property type="entry name" value="CATION EFFLUX SYSTEM PROTEIN"/>
    <property type="match status" value="1"/>
</dbReference>
<feature type="transmembrane region" description="Helical" evidence="1">
    <location>
        <begin position="886"/>
        <end position="908"/>
    </location>
</feature>
<dbReference type="RefSeq" id="WP_090361871.1">
    <property type="nucleotide sequence ID" value="NZ_FNEM01000002.1"/>
</dbReference>
<dbReference type="PANTHER" id="PTHR32063">
    <property type="match status" value="1"/>
</dbReference>
<feature type="transmembrane region" description="Helical" evidence="1">
    <location>
        <begin position="516"/>
        <end position="540"/>
    </location>
</feature>
<dbReference type="SUPFAM" id="SSF82714">
    <property type="entry name" value="Multidrug efflux transporter AcrB TolC docking domain, DN and DC subdomains"/>
    <property type="match status" value="2"/>
</dbReference>
<gene>
    <name evidence="2" type="ORF">SAMN04488540_102172</name>
</gene>
<evidence type="ECO:0000256" key="1">
    <source>
        <dbReference type="SAM" id="Phobius"/>
    </source>
</evidence>
<dbReference type="OrthoDB" id="9757940at2"/>
<feature type="transmembrane region" description="Helical" evidence="1">
    <location>
        <begin position="966"/>
        <end position="983"/>
    </location>
</feature>
<dbReference type="Gene3D" id="3.30.70.1440">
    <property type="entry name" value="Multidrug efflux transporter AcrB pore domain"/>
    <property type="match status" value="1"/>
</dbReference>